<dbReference type="Gene3D" id="3.40.50.1220">
    <property type="entry name" value="TPP-binding domain"/>
    <property type="match status" value="1"/>
</dbReference>
<dbReference type="RefSeq" id="WP_117330305.1">
    <property type="nucleotide sequence ID" value="NZ_QUWK01000006.1"/>
</dbReference>
<feature type="domain" description="Thiamine pyrophosphate enzyme central" evidence="12">
    <location>
        <begin position="193"/>
        <end position="327"/>
    </location>
</feature>
<dbReference type="GO" id="GO:0050660">
    <property type="term" value="F:flavin adenine dinucleotide binding"/>
    <property type="evidence" value="ECO:0007669"/>
    <property type="project" value="InterPro"/>
</dbReference>
<reference evidence="16" key="1">
    <citation type="submission" date="2018-08" db="EMBL/GenBank/DDBJ databases">
        <authorList>
            <person name="Grouzdev D.S."/>
            <person name="Krutkina M.S."/>
        </authorList>
    </citation>
    <scope>NUCLEOTIDE SEQUENCE [LARGE SCALE GENOMIC DNA]</scope>
    <source>
        <strain evidence="16">4-11</strain>
    </source>
</reference>
<dbReference type="CDD" id="cd07035">
    <property type="entry name" value="TPP_PYR_POX_like"/>
    <property type="match status" value="1"/>
</dbReference>
<evidence type="ECO:0000256" key="11">
    <source>
        <dbReference type="RuleBase" id="RU003591"/>
    </source>
</evidence>
<keyword evidence="16" id="KW-1185">Reference proteome</keyword>
<evidence type="ECO:0000256" key="7">
    <source>
        <dbReference type="ARBA" id="ARBA00022723"/>
    </source>
</evidence>
<evidence type="ECO:0000259" key="13">
    <source>
        <dbReference type="Pfam" id="PF02775"/>
    </source>
</evidence>
<gene>
    <name evidence="15" type="primary">ilvB</name>
    <name evidence="15" type="ORF">DYP60_07400</name>
</gene>
<evidence type="ECO:0000256" key="5">
    <source>
        <dbReference type="ARBA" id="ARBA00022605"/>
    </source>
</evidence>
<dbReference type="InterPro" id="IPR045229">
    <property type="entry name" value="TPP_enz"/>
</dbReference>
<dbReference type="AlphaFoldDB" id="A0A372MI75"/>
<comment type="cofactor">
    <cofactor evidence="11">
        <name>Mg(2+)</name>
        <dbReference type="ChEBI" id="CHEBI:18420"/>
    </cofactor>
    <text evidence="11">Binds 1 Mg(2+) ion per subunit.</text>
</comment>
<dbReference type="InterPro" id="IPR029061">
    <property type="entry name" value="THDP-binding"/>
</dbReference>
<comment type="similarity">
    <text evidence="3 11">Belongs to the TPP enzyme family.</text>
</comment>
<comment type="catalytic activity">
    <reaction evidence="11">
        <text>2 pyruvate + H(+) = (2S)-2-acetolactate + CO2</text>
        <dbReference type="Rhea" id="RHEA:25249"/>
        <dbReference type="ChEBI" id="CHEBI:15361"/>
        <dbReference type="ChEBI" id="CHEBI:15378"/>
        <dbReference type="ChEBI" id="CHEBI:16526"/>
        <dbReference type="ChEBI" id="CHEBI:58476"/>
        <dbReference type="EC" id="2.2.1.6"/>
    </reaction>
</comment>
<dbReference type="GO" id="GO:0030976">
    <property type="term" value="F:thiamine pyrophosphate binding"/>
    <property type="evidence" value="ECO:0007669"/>
    <property type="project" value="UniProtKB-UniRule"/>
</dbReference>
<keyword evidence="5 11" id="KW-0028">Amino-acid biosynthesis</keyword>
<dbReference type="CDD" id="cd02015">
    <property type="entry name" value="TPP_AHAS"/>
    <property type="match status" value="1"/>
</dbReference>
<sequence>MQMTGAQIIIECLIEQGVDTVFGFPGGAVLPLYDALYQNQNRIRHILTSHEQGASHAADGYARSTGKVGVCIATSGPGATNLVTGIATAYMDSVPIVAFTGNVAVPLLGKDSFQEVDITGITMPITKHNFIVKDVGDLAETVRTAFKIAQEGRPGPVLIDVPKDVTVYTADFSPQSPEVLKPRTERLSEKSMEQALQLIKHAQRPMCYIGGGVIRAKASDELSQFLENIDSPACTSLMGVGAVSSLSPRFTGLVGMHGTKVSNMSVSACDLLVVIGARFSDRVVSKASAFAKNAKIIHIDVDPAEIDKNIKTYCHVIGDLKVVLTELNHRIAKPMEHTEWMEQVAEYKKRYPIRVDSESARSKEILKALQSVLPEGFFAVTEVGQHQMWAAQFLKHLQPGHFLTSGGLGTMGYGTGAAIGAQVAHPDARVVNIAGDGSFRMNCNELATIARYKLPVIILLMNNQTLGMVRQWQTLFFDRRYSETNLDTPIDWMKLAEAYGVKGMRISKTDDPKPILRAALDLGQAVVIDCEIPVDDKVYPMVAPGASIDEMLGVEEVGE</sequence>
<dbReference type="Pfam" id="PF00205">
    <property type="entry name" value="TPP_enzyme_M"/>
    <property type="match status" value="1"/>
</dbReference>
<evidence type="ECO:0000256" key="9">
    <source>
        <dbReference type="ARBA" id="ARBA00023052"/>
    </source>
</evidence>
<evidence type="ECO:0000256" key="1">
    <source>
        <dbReference type="ARBA" id="ARBA00004974"/>
    </source>
</evidence>
<dbReference type="Pfam" id="PF02776">
    <property type="entry name" value="TPP_enzyme_N"/>
    <property type="match status" value="1"/>
</dbReference>
<dbReference type="InterPro" id="IPR039368">
    <property type="entry name" value="AHAS_TPP"/>
</dbReference>
<proteinExistence type="inferred from homology"/>
<keyword evidence="9 11" id="KW-0786">Thiamine pyrophosphate</keyword>
<dbReference type="InterPro" id="IPR012000">
    <property type="entry name" value="Thiamin_PyroP_enz_cen_dom"/>
</dbReference>
<dbReference type="UniPathway" id="UPA00047">
    <property type="reaction ID" value="UER00055"/>
</dbReference>
<dbReference type="Gene3D" id="3.40.50.970">
    <property type="match status" value="2"/>
</dbReference>
<reference evidence="15 16" key="2">
    <citation type="submission" date="2018-09" db="EMBL/GenBank/DDBJ databases">
        <title>Genome of Sphaerochaeta halotolerans strain 4-11.</title>
        <authorList>
            <person name="Nazina T.N."/>
            <person name="Sokolova D.S."/>
        </authorList>
    </citation>
    <scope>NUCLEOTIDE SEQUENCE [LARGE SCALE GENOMIC DNA]</scope>
    <source>
        <strain evidence="15 16">4-11</strain>
    </source>
</reference>
<accession>A0A372MI75</accession>
<comment type="pathway">
    <text evidence="2 11">Amino-acid biosynthesis; L-valine biosynthesis; L-valine from pyruvate: step 1/4.</text>
</comment>
<evidence type="ECO:0000259" key="12">
    <source>
        <dbReference type="Pfam" id="PF00205"/>
    </source>
</evidence>
<dbReference type="SUPFAM" id="SSF52467">
    <property type="entry name" value="DHS-like NAD/FAD-binding domain"/>
    <property type="match status" value="1"/>
</dbReference>
<dbReference type="PANTHER" id="PTHR18968:SF13">
    <property type="entry name" value="ACETOLACTATE SYNTHASE CATALYTIC SUBUNIT, MITOCHONDRIAL"/>
    <property type="match status" value="1"/>
</dbReference>
<dbReference type="NCBIfam" id="TIGR00118">
    <property type="entry name" value="acolac_lg"/>
    <property type="match status" value="1"/>
</dbReference>
<dbReference type="PROSITE" id="PS00187">
    <property type="entry name" value="TPP_ENZYMES"/>
    <property type="match status" value="1"/>
</dbReference>
<feature type="domain" description="Thiamine pyrophosphate enzyme N-terminal TPP-binding" evidence="14">
    <location>
        <begin position="3"/>
        <end position="119"/>
    </location>
</feature>
<comment type="pathway">
    <text evidence="1 11">Amino-acid biosynthesis; L-isoleucine biosynthesis; L-isoleucine from 2-oxobutanoate: step 1/4.</text>
</comment>
<dbReference type="InterPro" id="IPR000399">
    <property type="entry name" value="TPP-bd_CS"/>
</dbReference>
<organism evidence="15 16">
    <name type="scientific">Sphaerochaeta halotolerans</name>
    <dbReference type="NCBI Taxonomy" id="2293840"/>
    <lineage>
        <taxon>Bacteria</taxon>
        <taxon>Pseudomonadati</taxon>
        <taxon>Spirochaetota</taxon>
        <taxon>Spirochaetia</taxon>
        <taxon>Spirochaetales</taxon>
        <taxon>Sphaerochaetaceae</taxon>
        <taxon>Sphaerochaeta</taxon>
    </lineage>
</organism>
<comment type="caution">
    <text evidence="15">The sequence shown here is derived from an EMBL/GenBank/DDBJ whole genome shotgun (WGS) entry which is preliminary data.</text>
</comment>
<feature type="domain" description="Thiamine pyrophosphate enzyme TPP-binding" evidence="13">
    <location>
        <begin position="383"/>
        <end position="530"/>
    </location>
</feature>
<dbReference type="InterPro" id="IPR012001">
    <property type="entry name" value="Thiamin_PyroP_enz_TPP-bd_dom"/>
</dbReference>
<dbReference type="GO" id="GO:0005948">
    <property type="term" value="C:acetolactate synthase complex"/>
    <property type="evidence" value="ECO:0007669"/>
    <property type="project" value="TreeGrafter"/>
</dbReference>
<evidence type="ECO:0000313" key="16">
    <source>
        <dbReference type="Proteomes" id="UP000264002"/>
    </source>
</evidence>
<dbReference type="InterPro" id="IPR029035">
    <property type="entry name" value="DHS-like_NAD/FAD-binding_dom"/>
</dbReference>
<dbReference type="EC" id="2.2.1.6" evidence="4 11"/>
<evidence type="ECO:0000256" key="3">
    <source>
        <dbReference type="ARBA" id="ARBA00007812"/>
    </source>
</evidence>
<dbReference type="FunFam" id="3.40.50.970:FF:000007">
    <property type="entry name" value="Acetolactate synthase"/>
    <property type="match status" value="1"/>
</dbReference>
<dbReference type="PANTHER" id="PTHR18968">
    <property type="entry name" value="THIAMINE PYROPHOSPHATE ENZYMES"/>
    <property type="match status" value="1"/>
</dbReference>
<dbReference type="GO" id="GO:0000287">
    <property type="term" value="F:magnesium ion binding"/>
    <property type="evidence" value="ECO:0007669"/>
    <property type="project" value="UniProtKB-UniRule"/>
</dbReference>
<dbReference type="GO" id="GO:0003984">
    <property type="term" value="F:acetolactate synthase activity"/>
    <property type="evidence" value="ECO:0007669"/>
    <property type="project" value="UniProtKB-EC"/>
</dbReference>
<dbReference type="Proteomes" id="UP000264002">
    <property type="component" value="Unassembled WGS sequence"/>
</dbReference>
<dbReference type="InterPro" id="IPR012846">
    <property type="entry name" value="Acetolactate_synth_lsu"/>
</dbReference>
<dbReference type="GO" id="GO:0009097">
    <property type="term" value="P:isoleucine biosynthetic process"/>
    <property type="evidence" value="ECO:0007669"/>
    <property type="project" value="UniProtKB-UniPathway"/>
</dbReference>
<dbReference type="GO" id="GO:0009099">
    <property type="term" value="P:L-valine biosynthetic process"/>
    <property type="evidence" value="ECO:0007669"/>
    <property type="project" value="UniProtKB-UniPathway"/>
</dbReference>
<comment type="cofactor">
    <cofactor evidence="11">
        <name>thiamine diphosphate</name>
        <dbReference type="ChEBI" id="CHEBI:58937"/>
    </cofactor>
    <text evidence="11">Binds 1 thiamine pyrophosphate per subunit.</text>
</comment>
<keyword evidence="6 11" id="KW-0808">Transferase</keyword>
<dbReference type="Pfam" id="PF02775">
    <property type="entry name" value="TPP_enzyme_C"/>
    <property type="match status" value="1"/>
</dbReference>
<evidence type="ECO:0000313" key="15">
    <source>
        <dbReference type="EMBL" id="RFU95036.1"/>
    </source>
</evidence>
<dbReference type="FunFam" id="3.40.50.1220:FF:000008">
    <property type="entry name" value="Acetolactate synthase"/>
    <property type="match status" value="1"/>
</dbReference>
<keyword evidence="8 11" id="KW-0460">Magnesium</keyword>
<evidence type="ECO:0000256" key="6">
    <source>
        <dbReference type="ARBA" id="ARBA00022679"/>
    </source>
</evidence>
<dbReference type="SUPFAM" id="SSF52518">
    <property type="entry name" value="Thiamin diphosphate-binding fold (THDP-binding)"/>
    <property type="match status" value="2"/>
</dbReference>
<evidence type="ECO:0000256" key="8">
    <source>
        <dbReference type="ARBA" id="ARBA00022842"/>
    </source>
</evidence>
<protein>
    <recommendedName>
        <fullName evidence="4 11">Acetolactate synthase</fullName>
        <ecNumber evidence="4 11">2.2.1.6</ecNumber>
    </recommendedName>
</protein>
<dbReference type="InterPro" id="IPR011766">
    <property type="entry name" value="TPP_enzyme_TPP-bd"/>
</dbReference>
<name>A0A372MI75_9SPIR</name>
<evidence type="ECO:0000256" key="4">
    <source>
        <dbReference type="ARBA" id="ARBA00013145"/>
    </source>
</evidence>
<evidence type="ECO:0000259" key="14">
    <source>
        <dbReference type="Pfam" id="PF02776"/>
    </source>
</evidence>
<dbReference type="UniPathway" id="UPA00049">
    <property type="reaction ID" value="UER00059"/>
</dbReference>
<keyword evidence="10 11" id="KW-0100">Branched-chain amino acid biosynthesis</keyword>
<evidence type="ECO:0000256" key="2">
    <source>
        <dbReference type="ARBA" id="ARBA00005025"/>
    </source>
</evidence>
<dbReference type="EMBL" id="QUWK01000006">
    <property type="protein sequence ID" value="RFU95036.1"/>
    <property type="molecule type" value="Genomic_DNA"/>
</dbReference>
<evidence type="ECO:0000256" key="10">
    <source>
        <dbReference type="ARBA" id="ARBA00023304"/>
    </source>
</evidence>
<keyword evidence="7 11" id="KW-0479">Metal-binding</keyword>